<evidence type="ECO:0000256" key="1">
    <source>
        <dbReference type="ARBA" id="ARBA00001003"/>
    </source>
</evidence>
<evidence type="ECO:0000256" key="9">
    <source>
        <dbReference type="ARBA" id="ARBA00022801"/>
    </source>
</evidence>
<evidence type="ECO:0000256" key="5">
    <source>
        <dbReference type="ARBA" id="ARBA00022670"/>
    </source>
</evidence>
<comment type="subcellular location">
    <subcellularLocation>
        <location evidence="2">Golgi apparatus</location>
        <location evidence="2">trans-Golgi network membrane</location>
        <topology evidence="2">Single-pass type I membrane protein</topology>
    </subcellularLocation>
</comment>
<feature type="signal peptide" evidence="21">
    <location>
        <begin position="1"/>
        <end position="19"/>
    </location>
</feature>
<dbReference type="EMBL" id="JAAECE010000001">
    <property type="protein sequence ID" value="KAF1807314.1"/>
    <property type="molecule type" value="Genomic_DNA"/>
</dbReference>
<dbReference type="PANTHER" id="PTHR11802:SF190">
    <property type="entry name" value="PHEROMONE-PROCESSING CARBOXYPEPTIDASE KEX1"/>
    <property type="match status" value="1"/>
</dbReference>
<dbReference type="PANTHER" id="PTHR11802">
    <property type="entry name" value="SERINE PROTEASE FAMILY S10 SERINE CARBOXYPEPTIDASE"/>
    <property type="match status" value="1"/>
</dbReference>
<dbReference type="InterPro" id="IPR001563">
    <property type="entry name" value="Peptidase_S10"/>
</dbReference>
<evidence type="ECO:0000256" key="19">
    <source>
        <dbReference type="SAM" id="MobiDB-lite"/>
    </source>
</evidence>
<dbReference type="GO" id="GO:0004185">
    <property type="term" value="F:serine-type carboxypeptidase activity"/>
    <property type="evidence" value="ECO:0007669"/>
    <property type="project" value="UniProtKB-EC"/>
</dbReference>
<keyword evidence="8 21" id="KW-0732">Signal</keyword>
<comment type="catalytic activity">
    <reaction evidence="1">
        <text>Preferential release of a C-terminal arginine or lysine residue.</text>
        <dbReference type="EC" id="3.4.16.6"/>
    </reaction>
</comment>
<evidence type="ECO:0000256" key="16">
    <source>
        <dbReference type="ARBA" id="ARBA00040403"/>
    </source>
</evidence>
<dbReference type="Proteomes" id="UP000469890">
    <property type="component" value="Unassembled WGS sequence"/>
</dbReference>
<dbReference type="Gene3D" id="3.40.50.1820">
    <property type="entry name" value="alpha/beta hydrolase"/>
    <property type="match status" value="1"/>
</dbReference>
<proteinExistence type="inferred from homology"/>
<comment type="similarity">
    <text evidence="3">Belongs to the peptidase S10 family.</text>
</comment>
<keyword evidence="11" id="KW-0333">Golgi apparatus</keyword>
<sequence>MRSILYGLLAFSGISLAAAQNAEDYKVTSLPGIDISTLNFTQYAGHIEISSETNANLFFWMIENEIKSDNEKLVIWLNGGPGCSSMDGLFLENGPFRVNPDLSLSINEGGWQNYATNVYLDQPVGTGFSFANTDSYMHNMSQISENFVTFVDKLFIAFPHLAQQDFYIAGESFAGTYIPYFASRLLELNKEHGKYNLKGIAIGNGWISAEHQYNAYYDFSVQNNLVEKDRLPIISTHLKNCQNDIKDKETIHVSSCERILTDVIDSSTHENKAGDKICMNMYDIRLKEEAYPECGLSWPYELDDVTKYLRLAEVKTAVHADKQILGWKECTSLVSAELHGDQSKPAYYLLPGILEEIPVLLFSGEYDLICNYVGTEYLIGNMTWNGSRGFSKDTKKEVWKIDNKLAGYYTQERNLIYVLIKDGSHMVPYDRPIECLDMINRFMQVGDNVVQGRLSQVGDSTAPITTPTTKPAPTPSLPAPSSTKTEKDTNSQDELEEGEPMPEDKWSQYYSWGTSTLIIVILFALTLCCCWCRGSRRPSASAADEFGGAPQQVREGVYKSKNTLLGFVRNLFTRGKSASANRRKFRLGDNDESNELDELVIETPMLFEADEDEDDNVNQHHQHFAIDDEDDHEDEDDDFEDFADFDDGEALTHNTKHTANSKKFKKKD</sequence>
<evidence type="ECO:0000256" key="17">
    <source>
        <dbReference type="ARBA" id="ARBA00040628"/>
    </source>
</evidence>
<comment type="function">
    <text evidence="14">Protease with a carboxypeptidase B-like function involved in the C-terminal processing of the lysine and arginine residues from protein precursors. Promotes cell fusion and is involved in the programmed cell death.</text>
</comment>
<keyword evidence="9" id="KW-0378">Hydrolase</keyword>
<dbReference type="SUPFAM" id="SSF53474">
    <property type="entry name" value="alpha/beta-Hydrolases"/>
    <property type="match status" value="1"/>
</dbReference>
<dbReference type="InterPro" id="IPR033124">
    <property type="entry name" value="Ser_caboxypep_his_AS"/>
</dbReference>
<evidence type="ECO:0000256" key="18">
    <source>
        <dbReference type="ARBA" id="ARBA00042717"/>
    </source>
</evidence>
<evidence type="ECO:0000313" key="22">
    <source>
        <dbReference type="EMBL" id="KAF1807314.1"/>
    </source>
</evidence>
<feature type="transmembrane region" description="Helical" evidence="20">
    <location>
        <begin position="509"/>
        <end position="532"/>
    </location>
</feature>
<reference evidence="22 23" key="1">
    <citation type="submission" date="2019-09" db="EMBL/GenBank/DDBJ databases">
        <authorList>
            <consortium name="DOE Joint Genome Institute"/>
            <person name="Mondo S.J."/>
            <person name="Navarro-Mendoza M.I."/>
            <person name="Perez-Arques C."/>
            <person name="Panchal S."/>
            <person name="Nicolas F.E."/>
            <person name="Ganguly P."/>
            <person name="Pangilinan J."/>
            <person name="Grigoriev I."/>
            <person name="Heitman J."/>
            <person name="Sanya K."/>
            <person name="Garre V."/>
        </authorList>
    </citation>
    <scope>NUCLEOTIDE SEQUENCE [LARGE SCALE GENOMIC DNA]</scope>
    <source>
        <strain evidence="22 23">MU402</strain>
    </source>
</reference>
<feature type="chain" id="PRO_5034065322" description="Pheromone-processing carboxypeptidase KEX1" evidence="21">
    <location>
        <begin position="20"/>
        <end position="668"/>
    </location>
</feature>
<dbReference type="FunFam" id="3.40.50.1820:FF:000121">
    <property type="entry name" value="Carboxypeptidase D"/>
    <property type="match status" value="1"/>
</dbReference>
<evidence type="ECO:0000256" key="6">
    <source>
        <dbReference type="ARBA" id="ARBA00022692"/>
    </source>
</evidence>
<dbReference type="GO" id="GO:0006915">
    <property type="term" value="P:apoptotic process"/>
    <property type="evidence" value="ECO:0007669"/>
    <property type="project" value="UniProtKB-KW"/>
</dbReference>
<dbReference type="PROSITE" id="PS00560">
    <property type="entry name" value="CARBOXYPEPT_SER_HIS"/>
    <property type="match status" value="1"/>
</dbReference>
<accession>A0A8H4BRL5</accession>
<evidence type="ECO:0000256" key="20">
    <source>
        <dbReference type="SAM" id="Phobius"/>
    </source>
</evidence>
<dbReference type="EC" id="3.4.16.6" evidence="15"/>
<feature type="region of interest" description="Disordered" evidence="19">
    <location>
        <begin position="458"/>
        <end position="503"/>
    </location>
</feature>
<feature type="compositionally biased region" description="Acidic residues" evidence="19">
    <location>
        <begin position="491"/>
        <end position="501"/>
    </location>
</feature>
<feature type="compositionally biased region" description="Acidic residues" evidence="19">
    <location>
        <begin position="627"/>
        <end position="644"/>
    </location>
</feature>
<evidence type="ECO:0000256" key="15">
    <source>
        <dbReference type="ARBA" id="ARBA00038895"/>
    </source>
</evidence>
<evidence type="ECO:0000256" key="21">
    <source>
        <dbReference type="SAM" id="SignalP"/>
    </source>
</evidence>
<evidence type="ECO:0000256" key="3">
    <source>
        <dbReference type="ARBA" id="ARBA00009431"/>
    </source>
</evidence>
<feature type="compositionally biased region" description="Low complexity" evidence="19">
    <location>
        <begin position="460"/>
        <end position="469"/>
    </location>
</feature>
<organism evidence="22 23">
    <name type="scientific">Mucor circinelloides f. lusitanicus</name>
    <name type="common">Mucor racemosus var. lusitanicus</name>
    <dbReference type="NCBI Taxonomy" id="29924"/>
    <lineage>
        <taxon>Eukaryota</taxon>
        <taxon>Fungi</taxon>
        <taxon>Fungi incertae sedis</taxon>
        <taxon>Mucoromycota</taxon>
        <taxon>Mucoromycotina</taxon>
        <taxon>Mucoromycetes</taxon>
        <taxon>Mucorales</taxon>
        <taxon>Mucorineae</taxon>
        <taxon>Mucoraceae</taxon>
        <taxon>Mucor</taxon>
    </lineage>
</organism>
<dbReference type="GO" id="GO:0005802">
    <property type="term" value="C:trans-Golgi network"/>
    <property type="evidence" value="ECO:0007669"/>
    <property type="project" value="TreeGrafter"/>
</dbReference>
<evidence type="ECO:0000256" key="8">
    <source>
        <dbReference type="ARBA" id="ARBA00022729"/>
    </source>
</evidence>
<evidence type="ECO:0000256" key="12">
    <source>
        <dbReference type="ARBA" id="ARBA00023136"/>
    </source>
</evidence>
<dbReference type="AlphaFoldDB" id="A0A8H4BRL5"/>
<keyword evidence="7" id="KW-0053">Apoptosis</keyword>
<evidence type="ECO:0000256" key="7">
    <source>
        <dbReference type="ARBA" id="ARBA00022703"/>
    </source>
</evidence>
<evidence type="ECO:0000256" key="13">
    <source>
        <dbReference type="ARBA" id="ARBA00023180"/>
    </source>
</evidence>
<keyword evidence="12 20" id="KW-0472">Membrane</keyword>
<keyword evidence="4 22" id="KW-0121">Carboxypeptidase</keyword>
<evidence type="ECO:0000313" key="23">
    <source>
        <dbReference type="Proteomes" id="UP000469890"/>
    </source>
</evidence>
<protein>
    <recommendedName>
        <fullName evidence="17">Pheromone-processing carboxypeptidase KEX1</fullName>
        <ecNumber evidence="15">3.4.16.6</ecNumber>
    </recommendedName>
    <alternativeName>
        <fullName evidence="18">Carboxypeptidase D</fullName>
    </alternativeName>
    <alternativeName>
        <fullName evidence="16">Pheromone-processing carboxypeptidase kex1</fullName>
    </alternativeName>
</protein>
<evidence type="ECO:0000256" key="14">
    <source>
        <dbReference type="ARBA" id="ARBA00037042"/>
    </source>
</evidence>
<keyword evidence="6 20" id="KW-0812">Transmembrane</keyword>
<evidence type="ECO:0000256" key="2">
    <source>
        <dbReference type="ARBA" id="ARBA00004393"/>
    </source>
</evidence>
<evidence type="ECO:0000256" key="4">
    <source>
        <dbReference type="ARBA" id="ARBA00022645"/>
    </source>
</evidence>
<comment type="caution">
    <text evidence="22">The sequence shown here is derived from an EMBL/GenBank/DDBJ whole genome shotgun (WGS) entry which is preliminary data.</text>
</comment>
<dbReference type="InterPro" id="IPR029058">
    <property type="entry name" value="AB_hydrolase_fold"/>
</dbReference>
<keyword evidence="5" id="KW-0645">Protease</keyword>
<name>A0A8H4BRL5_MUCCL</name>
<keyword evidence="10 20" id="KW-1133">Transmembrane helix</keyword>
<dbReference type="GO" id="GO:0006508">
    <property type="term" value="P:proteolysis"/>
    <property type="evidence" value="ECO:0007669"/>
    <property type="project" value="UniProtKB-KW"/>
</dbReference>
<evidence type="ECO:0000256" key="11">
    <source>
        <dbReference type="ARBA" id="ARBA00023034"/>
    </source>
</evidence>
<dbReference type="Pfam" id="PF00450">
    <property type="entry name" value="Peptidase_S10"/>
    <property type="match status" value="1"/>
</dbReference>
<evidence type="ECO:0000256" key="10">
    <source>
        <dbReference type="ARBA" id="ARBA00022989"/>
    </source>
</evidence>
<gene>
    <name evidence="22" type="ORF">FB192DRAFT_1296003</name>
</gene>
<dbReference type="PRINTS" id="PR00724">
    <property type="entry name" value="CRBOXYPTASEC"/>
</dbReference>
<feature type="region of interest" description="Disordered" evidence="19">
    <location>
        <begin position="621"/>
        <end position="644"/>
    </location>
</feature>
<keyword evidence="13" id="KW-0325">Glycoprotein</keyword>